<keyword evidence="8" id="KW-1185">Reference proteome</keyword>
<name>A0A9E8RYW4_9BACI</name>
<dbReference type="Gene3D" id="1.20.1250.20">
    <property type="entry name" value="MFS general substrate transporter like domains"/>
    <property type="match status" value="1"/>
</dbReference>
<keyword evidence="5 6" id="KW-0472">Membrane</keyword>
<dbReference type="Proteomes" id="UP001164726">
    <property type="component" value="Chromosome"/>
</dbReference>
<dbReference type="InterPro" id="IPR036259">
    <property type="entry name" value="MFS_trans_sf"/>
</dbReference>
<feature type="transmembrane region" description="Helical" evidence="6">
    <location>
        <begin position="173"/>
        <end position="193"/>
    </location>
</feature>
<evidence type="ECO:0000256" key="1">
    <source>
        <dbReference type="ARBA" id="ARBA00004651"/>
    </source>
</evidence>
<feature type="transmembrane region" description="Helical" evidence="6">
    <location>
        <begin position="360"/>
        <end position="382"/>
    </location>
</feature>
<organism evidence="7 8">
    <name type="scientific">Fervidibacillus halotolerans</name>
    <dbReference type="NCBI Taxonomy" id="2980027"/>
    <lineage>
        <taxon>Bacteria</taxon>
        <taxon>Bacillati</taxon>
        <taxon>Bacillota</taxon>
        <taxon>Bacilli</taxon>
        <taxon>Bacillales</taxon>
        <taxon>Bacillaceae</taxon>
        <taxon>Fervidibacillus</taxon>
    </lineage>
</organism>
<feature type="transmembrane region" description="Helical" evidence="6">
    <location>
        <begin position="106"/>
        <end position="127"/>
    </location>
</feature>
<accession>A0A9E8RYW4</accession>
<feature type="transmembrane region" description="Helical" evidence="6">
    <location>
        <begin position="12"/>
        <end position="32"/>
    </location>
</feature>
<feature type="transmembrane region" description="Helical" evidence="6">
    <location>
        <begin position="264"/>
        <end position="284"/>
    </location>
</feature>
<dbReference type="GO" id="GO:0005886">
    <property type="term" value="C:plasma membrane"/>
    <property type="evidence" value="ECO:0007669"/>
    <property type="project" value="UniProtKB-SubCell"/>
</dbReference>
<keyword evidence="4 6" id="KW-1133">Transmembrane helix</keyword>
<evidence type="ECO:0000256" key="2">
    <source>
        <dbReference type="ARBA" id="ARBA00022475"/>
    </source>
</evidence>
<dbReference type="KEGG" id="fhl:OE105_00060"/>
<evidence type="ECO:0000313" key="7">
    <source>
        <dbReference type="EMBL" id="WAA12584.1"/>
    </source>
</evidence>
<sequence length="431" mass="48240">MDEQLKLKKASYHLWTFVTSKFISAFGSQVYAFAISLYILQLTGSATNFAINLICNILPRTVISPFVGYLVDNYSRKKIVIISQIITTLAIGSLLLISLTLGLSLLAIYITTCILSLTSTFSNLAFTSSISRLVDPNRIQRATSLNQMSISIAAIGSPAIGGVMYGVVSMPVFLMIFMVASALAVTLESTMDFNLFEKEEKKQATEMKEPILQSMKAGLSYMKRQPIIMSMIWLGLMINFLFGAFQVGYSYILIEIFEMDSEHFGMTEGIFAVGMLLLSIYMSARKEVRYPFLVSKRSMISIGGTMALFTLPLFIPFSYYSLFAYYLTLMFIFGGLVIMTNTPMQVMLQKKIEDEYKGRIFAILETMAIALTPIGMLLFGLLYDLFPAQWVLLTSSILSIITILFLARPSIVRKAHPELAKTHYKKAESHV</sequence>
<dbReference type="PANTHER" id="PTHR23513">
    <property type="entry name" value="INTEGRAL MEMBRANE EFFLUX PROTEIN-RELATED"/>
    <property type="match status" value="1"/>
</dbReference>
<dbReference type="EMBL" id="CP106877">
    <property type="protein sequence ID" value="WAA12584.1"/>
    <property type="molecule type" value="Genomic_DNA"/>
</dbReference>
<keyword evidence="3 6" id="KW-0812">Transmembrane</keyword>
<evidence type="ECO:0000256" key="4">
    <source>
        <dbReference type="ARBA" id="ARBA00022989"/>
    </source>
</evidence>
<dbReference type="AlphaFoldDB" id="A0A9E8RYW4"/>
<comment type="subcellular location">
    <subcellularLocation>
        <location evidence="1">Cell membrane</location>
        <topology evidence="1">Multi-pass membrane protein</topology>
    </subcellularLocation>
</comment>
<feature type="transmembrane region" description="Helical" evidence="6">
    <location>
        <begin position="79"/>
        <end position="100"/>
    </location>
</feature>
<dbReference type="SUPFAM" id="SSF103473">
    <property type="entry name" value="MFS general substrate transporter"/>
    <property type="match status" value="1"/>
</dbReference>
<feature type="transmembrane region" description="Helical" evidence="6">
    <location>
        <begin position="231"/>
        <end position="252"/>
    </location>
</feature>
<dbReference type="Pfam" id="PF07690">
    <property type="entry name" value="MFS_1"/>
    <property type="match status" value="1"/>
</dbReference>
<feature type="transmembrane region" description="Helical" evidence="6">
    <location>
        <begin position="296"/>
        <end position="317"/>
    </location>
</feature>
<proteinExistence type="predicted"/>
<evidence type="ECO:0000256" key="5">
    <source>
        <dbReference type="ARBA" id="ARBA00023136"/>
    </source>
</evidence>
<dbReference type="GO" id="GO:0022857">
    <property type="term" value="F:transmembrane transporter activity"/>
    <property type="evidence" value="ECO:0007669"/>
    <property type="project" value="InterPro"/>
</dbReference>
<gene>
    <name evidence="7" type="ORF">OE105_00060</name>
</gene>
<keyword evidence="2" id="KW-1003">Cell membrane</keyword>
<evidence type="ECO:0000256" key="6">
    <source>
        <dbReference type="SAM" id="Phobius"/>
    </source>
</evidence>
<evidence type="ECO:0000313" key="8">
    <source>
        <dbReference type="Proteomes" id="UP001164726"/>
    </source>
</evidence>
<dbReference type="CDD" id="cd06173">
    <property type="entry name" value="MFS_MefA_like"/>
    <property type="match status" value="1"/>
</dbReference>
<dbReference type="InterPro" id="IPR011701">
    <property type="entry name" value="MFS"/>
</dbReference>
<reference evidence="7" key="1">
    <citation type="submission" date="2022-09" db="EMBL/GenBank/DDBJ databases">
        <title>Complete Genomes of Fervidibacillus albus and Fervidibacillus halotolerans isolated from tidal flat sediments.</title>
        <authorList>
            <person name="Kwon K.K."/>
            <person name="Yang S.-H."/>
            <person name="Park M.J."/>
            <person name="Oh H.-M."/>
        </authorList>
    </citation>
    <scope>NUCLEOTIDE SEQUENCE</scope>
    <source>
        <strain evidence="7">MEBiC13594</strain>
    </source>
</reference>
<dbReference type="PANTHER" id="PTHR23513:SF6">
    <property type="entry name" value="MAJOR FACILITATOR SUPERFAMILY ASSOCIATED DOMAIN-CONTAINING PROTEIN"/>
    <property type="match status" value="1"/>
</dbReference>
<dbReference type="RefSeq" id="WP_275420719.1">
    <property type="nucleotide sequence ID" value="NZ_CP106877.1"/>
</dbReference>
<protein>
    <submittedName>
        <fullName evidence="7">MFS transporter</fullName>
    </submittedName>
</protein>
<evidence type="ECO:0000256" key="3">
    <source>
        <dbReference type="ARBA" id="ARBA00022692"/>
    </source>
</evidence>
<feature type="transmembrane region" description="Helical" evidence="6">
    <location>
        <begin position="323"/>
        <end position="339"/>
    </location>
</feature>
<feature type="transmembrane region" description="Helical" evidence="6">
    <location>
        <begin position="148"/>
        <end position="167"/>
    </location>
</feature>
<feature type="transmembrane region" description="Helical" evidence="6">
    <location>
        <begin position="388"/>
        <end position="407"/>
    </location>
</feature>